<proteinExistence type="predicted"/>
<evidence type="ECO:0000259" key="1">
    <source>
        <dbReference type="Pfam" id="PF13467"/>
    </source>
</evidence>
<evidence type="ECO:0000313" key="3">
    <source>
        <dbReference type="Proteomes" id="UP000004931"/>
    </source>
</evidence>
<evidence type="ECO:0000313" key="2">
    <source>
        <dbReference type="EMBL" id="EAW30801.1"/>
    </source>
</evidence>
<dbReference type="AlphaFoldDB" id="A0YEG5"/>
<dbReference type="Proteomes" id="UP000004931">
    <property type="component" value="Unassembled WGS sequence"/>
</dbReference>
<dbReference type="EMBL" id="AAVT01000006">
    <property type="protein sequence ID" value="EAW30801.1"/>
    <property type="molecule type" value="Genomic_DNA"/>
</dbReference>
<dbReference type="Gene3D" id="1.10.3990.20">
    <property type="entry name" value="protein bp1543"/>
    <property type="match status" value="1"/>
</dbReference>
<keyword evidence="3" id="KW-1185">Reference proteome</keyword>
<dbReference type="InterPro" id="IPR038268">
    <property type="entry name" value="RHH_sf"/>
</dbReference>
<dbReference type="Pfam" id="PF13467">
    <property type="entry name" value="RHH_4"/>
    <property type="match status" value="1"/>
</dbReference>
<name>A0YEG5_9GAMM</name>
<sequence length="133" mass="15178">MCQLFVGADHHLWESHTKSLRIDGVVTSMRLEAFFWETLEEIAFRDEMTVTQLITKLYFESMDADHDIGNFTSFLRVCCSRYLSLAADGKLSRSEITAIADVDANKLLRQEAIDRKARNSRFSPAGNKGFSQH</sequence>
<comment type="caution">
    <text evidence="2">The sequence shown here is derived from an EMBL/GenBank/DDBJ whole genome shotgun (WGS) entry which is preliminary data.</text>
</comment>
<dbReference type="InterPro" id="IPR027373">
    <property type="entry name" value="RHH_dom"/>
</dbReference>
<feature type="domain" description="Ribbon-helix-helix" evidence="1">
    <location>
        <begin position="16"/>
        <end position="83"/>
    </location>
</feature>
<dbReference type="eggNOG" id="COG4321">
    <property type="taxonomic scope" value="Bacteria"/>
</dbReference>
<dbReference type="OrthoDB" id="5458732at2"/>
<protein>
    <recommendedName>
        <fullName evidence="1">Ribbon-helix-helix domain-containing protein</fullName>
    </recommendedName>
</protein>
<accession>A0YEG5</accession>
<gene>
    <name evidence="2" type="ORF">GP2143_02719</name>
</gene>
<reference evidence="2 3" key="1">
    <citation type="journal article" date="2010" name="J. Bacteriol.">
        <title>Genome sequence of the oligotrophic marine Gammaproteobacterium HTCC2143, isolated from the Oregon Coast.</title>
        <authorList>
            <person name="Oh H.M."/>
            <person name="Kang I."/>
            <person name="Ferriera S."/>
            <person name="Giovannoni S.J."/>
            <person name="Cho J.C."/>
        </authorList>
    </citation>
    <scope>NUCLEOTIDE SEQUENCE [LARGE SCALE GENOMIC DNA]</scope>
    <source>
        <strain evidence="2 3">HTCC2143</strain>
    </source>
</reference>
<organism evidence="2 3">
    <name type="scientific">marine gamma proteobacterium HTCC2143</name>
    <dbReference type="NCBI Taxonomy" id="247633"/>
    <lineage>
        <taxon>Bacteria</taxon>
        <taxon>Pseudomonadati</taxon>
        <taxon>Pseudomonadota</taxon>
        <taxon>Gammaproteobacteria</taxon>
        <taxon>Cellvibrionales</taxon>
        <taxon>Spongiibacteraceae</taxon>
        <taxon>BD1-7 clade</taxon>
    </lineage>
</organism>